<evidence type="ECO:0008006" key="3">
    <source>
        <dbReference type="Google" id="ProtNLM"/>
    </source>
</evidence>
<dbReference type="RefSeq" id="WP_406700245.1">
    <property type="nucleotide sequence ID" value="NZ_CP155447.1"/>
</dbReference>
<name>A0AAU7CQX3_9BACT</name>
<sequence>MRSPVAKRFFAFSLALAAAVTSHGAGLADALLRLTPPDAGVTLAIEDLRGHTQDYLASPLAGRLARLPFVRAWMDSPRGASFQAARRQIEAVLGATLENIRDDLLGDALVLTLRVPPQGRQDEARGMLLVRVRDRRLLDRLIEGINDSQKKKGELVRVDERTRNGIAYRVREFNPGTKRLPEYYTTLTDQTFAWSNSEELVQGVIERSQGMGKGLGDVPSFQHVRERLPERSLVSLFVNPRFLEAQLASSPKSSKPSEEQLALMLSHYLNALEYVGGAIEWRKAAANRGGGIILHTEEVIDSAQLPSWMTRWANRASIEPAFNRVPTTALGVASAHVDFEALEMVIRSATPSSGQRKLDNVLLSLSGLMLGRNLRTEILPRLGPAVLSYVETNPDSGEGRGLSYVLSVDLKEEQGKNGVASALENGLRTLLAIYALDSKHGHGQLELESRQIQEVKVTNLSPNSPFAYAFGQGRLVIGGTAEAVARALSPQVSTNRSFSQLRADYFPKAETFLCIDLEKVRTFAENHRSTIARRLASRNKKAVEDAERDLDLALALMSEFGDLFVTTTIAPDSRSAHRMLGLVAPSEPRTTRP</sequence>
<protein>
    <recommendedName>
        <fullName evidence="3">DUF3352 domain-containing protein</fullName>
    </recommendedName>
</protein>
<evidence type="ECO:0000313" key="2">
    <source>
        <dbReference type="EMBL" id="XBH07408.1"/>
    </source>
</evidence>
<dbReference type="EMBL" id="CP155447">
    <property type="protein sequence ID" value="XBH07408.1"/>
    <property type="molecule type" value="Genomic_DNA"/>
</dbReference>
<evidence type="ECO:0000256" key="1">
    <source>
        <dbReference type="SAM" id="SignalP"/>
    </source>
</evidence>
<accession>A0AAU7CQX3</accession>
<proteinExistence type="predicted"/>
<keyword evidence="1" id="KW-0732">Signal</keyword>
<gene>
    <name evidence="2" type="ORF">V5E97_15595</name>
</gene>
<reference evidence="2" key="1">
    <citation type="submission" date="2024-05" db="EMBL/GenBank/DDBJ databases">
        <title>Planctomycetes of the genus Singulisphaera possess chitinolytic capabilities.</title>
        <authorList>
            <person name="Ivanova A."/>
        </authorList>
    </citation>
    <scope>NUCLEOTIDE SEQUENCE</scope>
    <source>
        <strain evidence="2">Ch08T</strain>
    </source>
</reference>
<organism evidence="2">
    <name type="scientific">Singulisphaera sp. Ch08</name>
    <dbReference type="NCBI Taxonomy" id="3120278"/>
    <lineage>
        <taxon>Bacteria</taxon>
        <taxon>Pseudomonadati</taxon>
        <taxon>Planctomycetota</taxon>
        <taxon>Planctomycetia</taxon>
        <taxon>Isosphaerales</taxon>
        <taxon>Isosphaeraceae</taxon>
        <taxon>Singulisphaera</taxon>
    </lineage>
</organism>
<feature type="chain" id="PRO_5043986093" description="DUF3352 domain-containing protein" evidence="1">
    <location>
        <begin position="18"/>
        <end position="593"/>
    </location>
</feature>
<dbReference type="AlphaFoldDB" id="A0AAU7CQX3"/>
<feature type="signal peptide" evidence="1">
    <location>
        <begin position="1"/>
        <end position="17"/>
    </location>
</feature>